<evidence type="ECO:0000256" key="2">
    <source>
        <dbReference type="ARBA" id="ARBA00004613"/>
    </source>
</evidence>
<gene>
    <name evidence="10" type="ORF">BK784_25970</name>
</gene>
<evidence type="ECO:0000256" key="7">
    <source>
        <dbReference type="ARBA" id="ARBA00022963"/>
    </source>
</evidence>
<name>A0A9X6MY62_BACTV</name>
<dbReference type="PANTHER" id="PTHR34043">
    <property type="entry name" value="ALPHA/BETA-HYDROLASES SUPERFAMILY PROTEIN"/>
    <property type="match status" value="1"/>
</dbReference>
<dbReference type="GO" id="GO:0016042">
    <property type="term" value="P:lipid catabolic process"/>
    <property type="evidence" value="ECO:0007669"/>
    <property type="project" value="UniProtKB-KW"/>
</dbReference>
<evidence type="ECO:0000256" key="5">
    <source>
        <dbReference type="ARBA" id="ARBA00022729"/>
    </source>
</evidence>
<dbReference type="GO" id="GO:0005576">
    <property type="term" value="C:extracellular region"/>
    <property type="evidence" value="ECO:0007669"/>
    <property type="project" value="UniProtKB-SubCell"/>
</dbReference>
<evidence type="ECO:0000313" key="11">
    <source>
        <dbReference type="Proteomes" id="UP000195160"/>
    </source>
</evidence>
<dbReference type="InterPro" id="IPR056304">
    <property type="entry name" value="Lip-like_C"/>
</dbReference>
<proteinExistence type="predicted"/>
<comment type="catalytic activity">
    <reaction evidence="1">
        <text>a triacylglycerol + H2O = a diacylglycerol + a fatty acid + H(+)</text>
        <dbReference type="Rhea" id="RHEA:12044"/>
        <dbReference type="ChEBI" id="CHEBI:15377"/>
        <dbReference type="ChEBI" id="CHEBI:15378"/>
        <dbReference type="ChEBI" id="CHEBI:17855"/>
        <dbReference type="ChEBI" id="CHEBI:18035"/>
        <dbReference type="ChEBI" id="CHEBI:28868"/>
        <dbReference type="EC" id="3.1.1.3"/>
    </reaction>
</comment>
<protein>
    <recommendedName>
        <fullName evidence="3">triacylglycerol lipase</fullName>
        <ecNumber evidence="3">3.1.1.3</ecNumber>
    </recommendedName>
</protein>
<dbReference type="EC" id="3.1.1.3" evidence="3"/>
<evidence type="ECO:0000256" key="8">
    <source>
        <dbReference type="ARBA" id="ARBA00023098"/>
    </source>
</evidence>
<evidence type="ECO:0000259" key="9">
    <source>
        <dbReference type="Pfam" id="PF24708"/>
    </source>
</evidence>
<comment type="caution">
    <text evidence="10">The sequence shown here is derived from an EMBL/GenBank/DDBJ whole genome shotgun (WGS) entry which is preliminary data.</text>
</comment>
<organism evidence="10 11">
    <name type="scientific">Bacillus thuringiensis subsp. medellin</name>
    <dbReference type="NCBI Taxonomy" id="79672"/>
    <lineage>
        <taxon>Bacteria</taxon>
        <taxon>Bacillati</taxon>
        <taxon>Bacillota</taxon>
        <taxon>Bacilli</taxon>
        <taxon>Bacillales</taxon>
        <taxon>Bacillaceae</taxon>
        <taxon>Bacillus</taxon>
        <taxon>Bacillus cereus group</taxon>
    </lineage>
</organism>
<keyword evidence="8" id="KW-0443">Lipid metabolism</keyword>
<dbReference type="AlphaFoldDB" id="A0A9X6MY62"/>
<comment type="subcellular location">
    <subcellularLocation>
        <location evidence="2">Secreted</location>
    </subcellularLocation>
</comment>
<evidence type="ECO:0000256" key="6">
    <source>
        <dbReference type="ARBA" id="ARBA00022801"/>
    </source>
</evidence>
<evidence type="ECO:0000313" key="10">
    <source>
        <dbReference type="EMBL" id="OUB90278.1"/>
    </source>
</evidence>
<dbReference type="EMBL" id="MOOV01000226">
    <property type="protein sequence ID" value="OUB90278.1"/>
    <property type="molecule type" value="Genomic_DNA"/>
</dbReference>
<dbReference type="SUPFAM" id="SSF53474">
    <property type="entry name" value="alpha/beta-Hydrolases"/>
    <property type="match status" value="1"/>
</dbReference>
<keyword evidence="5" id="KW-0732">Signal</keyword>
<dbReference type="Gene3D" id="3.40.50.1820">
    <property type="entry name" value="alpha/beta hydrolase"/>
    <property type="match status" value="1"/>
</dbReference>
<keyword evidence="4" id="KW-0964">Secreted</keyword>
<dbReference type="Proteomes" id="UP000195160">
    <property type="component" value="Unassembled WGS sequence"/>
</dbReference>
<dbReference type="Pfam" id="PF24708">
    <property type="entry name" value="Lip_C"/>
    <property type="match status" value="1"/>
</dbReference>
<dbReference type="PANTHER" id="PTHR34043:SF3">
    <property type="entry name" value="ALPHA_BETA-HYDROLASES SUPERFAMILY PROTEIN"/>
    <property type="match status" value="1"/>
</dbReference>
<dbReference type="GO" id="GO:0004806">
    <property type="term" value="F:triacylglycerol lipase activity"/>
    <property type="evidence" value="ECO:0007669"/>
    <property type="project" value="UniProtKB-EC"/>
</dbReference>
<evidence type="ECO:0000256" key="3">
    <source>
        <dbReference type="ARBA" id="ARBA00013279"/>
    </source>
</evidence>
<accession>A0A9X6MY62</accession>
<evidence type="ECO:0000256" key="4">
    <source>
        <dbReference type="ARBA" id="ARBA00022525"/>
    </source>
</evidence>
<reference evidence="10 11" key="1">
    <citation type="submission" date="2016-10" db="EMBL/GenBank/DDBJ databases">
        <title>Comparative genomics of Bacillus thuringiensis reveals a path to pathogens against multiple invertebrate hosts.</title>
        <authorList>
            <person name="Zheng J."/>
            <person name="Gao Q."/>
            <person name="Liu H."/>
            <person name="Peng D."/>
            <person name="Ruan L."/>
            <person name="Sun M."/>
        </authorList>
    </citation>
    <scope>NUCLEOTIDE SEQUENCE [LARGE SCALE GENOMIC DNA]</scope>
    <source>
        <strain evidence="10">T30001</strain>
    </source>
</reference>
<dbReference type="InterPro" id="IPR029058">
    <property type="entry name" value="AB_hydrolase_fold"/>
</dbReference>
<feature type="domain" description="Lipase-like C-terminal" evidence="9">
    <location>
        <begin position="4"/>
        <end position="85"/>
    </location>
</feature>
<keyword evidence="6" id="KW-0378">Hydrolase</keyword>
<evidence type="ECO:0000256" key="1">
    <source>
        <dbReference type="ARBA" id="ARBA00001024"/>
    </source>
</evidence>
<sequence>MLGVKYWGGVHDIQEDLKRNGYTVHTAAVRQVSSNWDRVCELYAQINGGTVDYGVAHAEKHGHNRFGRAYSGFRLPILGRRLHLICVTGEAEQFRWR</sequence>
<keyword evidence="7" id="KW-0442">Lipid degradation</keyword>